<evidence type="ECO:0000313" key="5">
    <source>
        <dbReference type="EMBL" id="MBO0951442.1"/>
    </source>
</evidence>
<comment type="caution">
    <text evidence="5">The sequence shown here is derived from an EMBL/GenBank/DDBJ whole genome shotgun (WGS) entry which is preliminary data.</text>
</comment>
<name>A0ABS3JN52_9BACT</name>
<evidence type="ECO:0000313" key="6">
    <source>
        <dbReference type="Proteomes" id="UP000664628"/>
    </source>
</evidence>
<dbReference type="Proteomes" id="UP000664628">
    <property type="component" value="Unassembled WGS sequence"/>
</dbReference>
<dbReference type="InterPro" id="IPR010982">
    <property type="entry name" value="Lambda_DNA-bd_dom_sf"/>
</dbReference>
<dbReference type="CDD" id="cd06267">
    <property type="entry name" value="PBP1_LacI_sugar_binding-like"/>
    <property type="match status" value="1"/>
</dbReference>
<dbReference type="CDD" id="cd01392">
    <property type="entry name" value="HTH_LacI"/>
    <property type="match status" value="1"/>
</dbReference>
<dbReference type="SMART" id="SM00354">
    <property type="entry name" value="HTH_LACI"/>
    <property type="match status" value="1"/>
</dbReference>
<protein>
    <submittedName>
        <fullName evidence="5">LacI family DNA-binding transcriptional regulator</fullName>
    </submittedName>
</protein>
<dbReference type="PANTHER" id="PTHR30146:SF109">
    <property type="entry name" value="HTH-TYPE TRANSCRIPTIONAL REGULATOR GALS"/>
    <property type="match status" value="1"/>
</dbReference>
<proteinExistence type="predicted"/>
<evidence type="ECO:0000256" key="2">
    <source>
        <dbReference type="ARBA" id="ARBA00023125"/>
    </source>
</evidence>
<keyword evidence="6" id="KW-1185">Reference proteome</keyword>
<dbReference type="PROSITE" id="PS50932">
    <property type="entry name" value="HTH_LACI_2"/>
    <property type="match status" value="1"/>
</dbReference>
<dbReference type="RefSeq" id="WP_207331378.1">
    <property type="nucleotide sequence ID" value="NZ_JAFMYW010000007.1"/>
</dbReference>
<dbReference type="GO" id="GO:0003677">
    <property type="term" value="F:DNA binding"/>
    <property type="evidence" value="ECO:0007669"/>
    <property type="project" value="UniProtKB-KW"/>
</dbReference>
<evidence type="ECO:0000256" key="3">
    <source>
        <dbReference type="ARBA" id="ARBA00023163"/>
    </source>
</evidence>
<dbReference type="Pfam" id="PF13407">
    <property type="entry name" value="Peripla_BP_4"/>
    <property type="match status" value="1"/>
</dbReference>
<organism evidence="5 6">
    <name type="scientific">Fibrella forsythiae</name>
    <dbReference type="NCBI Taxonomy" id="2817061"/>
    <lineage>
        <taxon>Bacteria</taxon>
        <taxon>Pseudomonadati</taxon>
        <taxon>Bacteroidota</taxon>
        <taxon>Cytophagia</taxon>
        <taxon>Cytophagales</taxon>
        <taxon>Spirosomataceae</taxon>
        <taxon>Fibrella</taxon>
    </lineage>
</organism>
<accession>A0ABS3JN52</accession>
<dbReference type="InterPro" id="IPR000843">
    <property type="entry name" value="HTH_LacI"/>
</dbReference>
<dbReference type="EMBL" id="JAFMYW010000007">
    <property type="protein sequence ID" value="MBO0951442.1"/>
    <property type="molecule type" value="Genomic_DNA"/>
</dbReference>
<gene>
    <name evidence="5" type="ORF">J2I46_22855</name>
</gene>
<evidence type="ECO:0000259" key="4">
    <source>
        <dbReference type="PROSITE" id="PS50932"/>
    </source>
</evidence>
<dbReference type="InterPro" id="IPR025997">
    <property type="entry name" value="SBP_2_dom"/>
</dbReference>
<feature type="domain" description="HTH lacI-type" evidence="4">
    <location>
        <begin position="5"/>
        <end position="59"/>
    </location>
</feature>
<reference evidence="5 6" key="1">
    <citation type="submission" date="2021-03" db="EMBL/GenBank/DDBJ databases">
        <title>Fibrella sp. HMF5405 genome sequencing and assembly.</title>
        <authorList>
            <person name="Kang H."/>
            <person name="Kim H."/>
            <person name="Bae S."/>
            <person name="Joh K."/>
        </authorList>
    </citation>
    <scope>NUCLEOTIDE SEQUENCE [LARGE SCALE GENOMIC DNA]</scope>
    <source>
        <strain evidence="5 6">HMF5405</strain>
    </source>
</reference>
<dbReference type="PANTHER" id="PTHR30146">
    <property type="entry name" value="LACI-RELATED TRANSCRIPTIONAL REPRESSOR"/>
    <property type="match status" value="1"/>
</dbReference>
<dbReference type="InterPro" id="IPR028082">
    <property type="entry name" value="Peripla_BP_I"/>
</dbReference>
<evidence type="ECO:0000256" key="1">
    <source>
        <dbReference type="ARBA" id="ARBA00023015"/>
    </source>
</evidence>
<keyword evidence="1" id="KW-0805">Transcription regulation</keyword>
<sequence>MKKLVTLKELSLELGVSVSTVSKALNNDPTIGHYTRERVEHLARARHYIPNQVARNFQRRRSLTIGLIVPNVLDQFFVQAINGVDEVATAKQYSVLVSQTLDVESRSNAILDLMRLDGVDGLIATITPNTTNLTPYRQLEAAGIPVVYIARSLNDPACAQVTLLNTDSARIATNFLLDRGHQQLAYINGPTNVNASQQRRTGFEQALQDRHRLADGTIYQPNSLTAADTDAIMAKAMARADYPTGILAFKTYMAIDAITYLKRTYPERLDQIEFVGFGNLPLLKHLSHKPAASIEENPGLMGQEAMRLLMQLISDKPAESTHIEVPGELVVH</sequence>
<dbReference type="Gene3D" id="3.40.50.2300">
    <property type="match status" value="2"/>
</dbReference>
<keyword evidence="3" id="KW-0804">Transcription</keyword>
<dbReference type="SUPFAM" id="SSF47413">
    <property type="entry name" value="lambda repressor-like DNA-binding domains"/>
    <property type="match status" value="1"/>
</dbReference>
<dbReference type="SUPFAM" id="SSF53822">
    <property type="entry name" value="Periplasmic binding protein-like I"/>
    <property type="match status" value="1"/>
</dbReference>
<dbReference type="Gene3D" id="1.10.260.40">
    <property type="entry name" value="lambda repressor-like DNA-binding domains"/>
    <property type="match status" value="1"/>
</dbReference>
<keyword evidence="2 5" id="KW-0238">DNA-binding</keyword>
<dbReference type="Pfam" id="PF00356">
    <property type="entry name" value="LacI"/>
    <property type="match status" value="1"/>
</dbReference>